<name>A0A2P2PZQ3_RHIMU</name>
<sequence>MSLIPIRGFSIWVWSKLGTLLLFFCVFLHIGGSVIYFLLLVIFLFFLLV</sequence>
<evidence type="ECO:0000313" key="2">
    <source>
        <dbReference type="EMBL" id="MBX60208.1"/>
    </source>
</evidence>
<organism evidence="2">
    <name type="scientific">Rhizophora mucronata</name>
    <name type="common">Asiatic mangrove</name>
    <dbReference type="NCBI Taxonomy" id="61149"/>
    <lineage>
        <taxon>Eukaryota</taxon>
        <taxon>Viridiplantae</taxon>
        <taxon>Streptophyta</taxon>
        <taxon>Embryophyta</taxon>
        <taxon>Tracheophyta</taxon>
        <taxon>Spermatophyta</taxon>
        <taxon>Magnoliopsida</taxon>
        <taxon>eudicotyledons</taxon>
        <taxon>Gunneridae</taxon>
        <taxon>Pentapetalae</taxon>
        <taxon>rosids</taxon>
        <taxon>fabids</taxon>
        <taxon>Malpighiales</taxon>
        <taxon>Rhizophoraceae</taxon>
        <taxon>Rhizophora</taxon>
    </lineage>
</organism>
<keyword evidence="1" id="KW-0472">Membrane</keyword>
<dbReference type="EMBL" id="GGEC01079724">
    <property type="protein sequence ID" value="MBX60208.1"/>
    <property type="molecule type" value="Transcribed_RNA"/>
</dbReference>
<evidence type="ECO:0000256" key="1">
    <source>
        <dbReference type="SAM" id="Phobius"/>
    </source>
</evidence>
<keyword evidence="1" id="KW-1133">Transmembrane helix</keyword>
<dbReference type="AlphaFoldDB" id="A0A2P2PZQ3"/>
<accession>A0A2P2PZQ3</accession>
<proteinExistence type="predicted"/>
<feature type="transmembrane region" description="Helical" evidence="1">
    <location>
        <begin position="20"/>
        <end position="48"/>
    </location>
</feature>
<keyword evidence="1" id="KW-0812">Transmembrane</keyword>
<protein>
    <submittedName>
        <fullName evidence="2">Uncharacterized protein</fullName>
    </submittedName>
</protein>
<reference evidence="2" key="1">
    <citation type="submission" date="2018-02" db="EMBL/GenBank/DDBJ databases">
        <title>Rhizophora mucronata_Transcriptome.</title>
        <authorList>
            <person name="Meera S.P."/>
            <person name="Sreeshan A."/>
            <person name="Augustine A."/>
        </authorList>
    </citation>
    <scope>NUCLEOTIDE SEQUENCE</scope>
    <source>
        <tissue evidence="2">Leaf</tissue>
    </source>
</reference>